<organism evidence="1 2">
    <name type="scientific">Microbispora catharanthi</name>
    <dbReference type="NCBI Taxonomy" id="1712871"/>
    <lineage>
        <taxon>Bacteria</taxon>
        <taxon>Bacillati</taxon>
        <taxon>Actinomycetota</taxon>
        <taxon>Actinomycetes</taxon>
        <taxon>Streptosporangiales</taxon>
        <taxon>Streptosporangiaceae</taxon>
        <taxon>Microbispora</taxon>
    </lineage>
</organism>
<keyword evidence="2" id="KW-1185">Reference proteome</keyword>
<dbReference type="Pfam" id="PF06545">
    <property type="entry name" value="AllG"/>
    <property type="match status" value="1"/>
</dbReference>
<dbReference type="RefSeq" id="WP_139574734.1">
    <property type="nucleotide sequence ID" value="NZ_VDMA02000006.1"/>
</dbReference>
<dbReference type="Gene3D" id="1.10.10.660">
    <property type="entry name" value="conserved protein of unknown function from Enterococcus faecalis V583"/>
    <property type="match status" value="1"/>
</dbReference>
<proteinExistence type="predicted"/>
<dbReference type="EMBL" id="VDMA02000006">
    <property type="protein sequence ID" value="KAB8184959.1"/>
    <property type="molecule type" value="Genomic_DNA"/>
</dbReference>
<dbReference type="Gene3D" id="3.90.1710.10">
    <property type="entry name" value="Enterococcus faecalis V583 domain"/>
    <property type="match status" value="1"/>
</dbReference>
<evidence type="ECO:0000313" key="2">
    <source>
        <dbReference type="Proteomes" id="UP000313066"/>
    </source>
</evidence>
<dbReference type="AlphaFoldDB" id="A0A5N6BWV4"/>
<sequence>MTLSMLYGEPRVITVGAQVLGEALDRQAVPRREVDWRPPLRGASAALARVLADPRRESANATAVGRMLSARPMLTGVRPAREVLGLGAGEFFHAGPPITWERASGPMRGALAGAMLFEGLAATPEEAEDRLASGAGITLDSCHHHRTVGPMAGVVSPSMWMLEVADAEHGGTAYCSLNEGLGKVLRYGAYGPEVIERLRWMGEVLGPVLAAALARCGPLDLRTLIAQALQMGDELHNRNRAATSLLVREIAPAVVEAAPQHAAEVLRFINGNDHFFLNAGMAAAKVSADAARGVPGSSLVVAMARNGTDFGIQVSGLGDRWFTGPAGVPDGLYLGGYGPDDANPDIGDSTITETAGLGGFAMAAAPAIVRFVGGEVSDAVAATTSMYEITMAEHPAYQIPGLGFRGTPAGIDVALVARTGLLPVVNTGIAGRIAGTGQVGAGLVSPPAEAFTAALDALGEA</sequence>
<dbReference type="Proteomes" id="UP000313066">
    <property type="component" value="Unassembled WGS sequence"/>
</dbReference>
<name>A0A5N6BWV4_9ACTN</name>
<comment type="caution">
    <text evidence="1">The sequence shown here is derived from an EMBL/GenBank/DDBJ whole genome shotgun (WGS) entry which is preliminary data.</text>
</comment>
<accession>A0A5N6BWV4</accession>
<reference evidence="1 2" key="1">
    <citation type="submission" date="2019-10" db="EMBL/GenBank/DDBJ databases">
        <title>Nonomuraea sp. nov., isolated from Phyllanthus amarus.</title>
        <authorList>
            <person name="Klykleung N."/>
            <person name="Tanasupawat S."/>
        </authorList>
    </citation>
    <scope>NUCLEOTIDE SEQUENCE [LARGE SCALE GENOMIC DNA]</scope>
    <source>
        <strain evidence="1 2">CR1-09</strain>
    </source>
</reference>
<evidence type="ECO:0000313" key="1">
    <source>
        <dbReference type="EMBL" id="KAB8184959.1"/>
    </source>
</evidence>
<protein>
    <submittedName>
        <fullName evidence="1">DUF1116 domain-containing protein</fullName>
    </submittedName>
</protein>
<dbReference type="Gene3D" id="3.90.1700.10">
    <property type="entry name" value="v583 domain like"/>
    <property type="match status" value="1"/>
</dbReference>
<dbReference type="InterPro" id="IPR009499">
    <property type="entry name" value="AllG-like"/>
</dbReference>
<dbReference type="InterPro" id="IPR024033">
    <property type="entry name" value="OXTCase_su_AllG_h-dom"/>
</dbReference>
<gene>
    <name evidence="1" type="ORF">FH610_013745</name>
</gene>